<dbReference type="EMBL" id="JASCZI010002776">
    <property type="protein sequence ID" value="MED6116422.1"/>
    <property type="molecule type" value="Genomic_DNA"/>
</dbReference>
<evidence type="ECO:0000256" key="1">
    <source>
        <dbReference type="SAM" id="MobiDB-lite"/>
    </source>
</evidence>
<feature type="non-terminal residue" evidence="2">
    <location>
        <position position="1"/>
    </location>
</feature>
<name>A0ABU6QXT6_9FABA</name>
<feature type="region of interest" description="Disordered" evidence="1">
    <location>
        <begin position="74"/>
        <end position="95"/>
    </location>
</feature>
<evidence type="ECO:0000313" key="3">
    <source>
        <dbReference type="Proteomes" id="UP001341840"/>
    </source>
</evidence>
<gene>
    <name evidence="2" type="ORF">PIB30_100252</name>
</gene>
<proteinExistence type="predicted"/>
<evidence type="ECO:0000313" key="2">
    <source>
        <dbReference type="EMBL" id="MED6116422.1"/>
    </source>
</evidence>
<organism evidence="2 3">
    <name type="scientific">Stylosanthes scabra</name>
    <dbReference type="NCBI Taxonomy" id="79078"/>
    <lineage>
        <taxon>Eukaryota</taxon>
        <taxon>Viridiplantae</taxon>
        <taxon>Streptophyta</taxon>
        <taxon>Embryophyta</taxon>
        <taxon>Tracheophyta</taxon>
        <taxon>Spermatophyta</taxon>
        <taxon>Magnoliopsida</taxon>
        <taxon>eudicotyledons</taxon>
        <taxon>Gunneridae</taxon>
        <taxon>Pentapetalae</taxon>
        <taxon>rosids</taxon>
        <taxon>fabids</taxon>
        <taxon>Fabales</taxon>
        <taxon>Fabaceae</taxon>
        <taxon>Papilionoideae</taxon>
        <taxon>50 kb inversion clade</taxon>
        <taxon>dalbergioids sensu lato</taxon>
        <taxon>Dalbergieae</taxon>
        <taxon>Pterocarpus clade</taxon>
        <taxon>Stylosanthes</taxon>
    </lineage>
</organism>
<sequence>LTIGLNPKNTLEKLMLKSCAVHHVWATPKRGSNVTQPHFHAQARRKRGLGMGYVWEEFLVMFLGQFHGCEAPRSKCDNQALPRPTSSHVWPKEIN</sequence>
<reference evidence="2 3" key="1">
    <citation type="journal article" date="2023" name="Plants (Basel)">
        <title>Bridging the Gap: Combining Genomics and Transcriptomics Approaches to Understand Stylosanthes scabra, an Orphan Legume from the Brazilian Caatinga.</title>
        <authorList>
            <person name="Ferreira-Neto J.R.C."/>
            <person name="da Silva M.D."/>
            <person name="Binneck E."/>
            <person name="de Melo N.F."/>
            <person name="da Silva R.H."/>
            <person name="de Melo A.L.T.M."/>
            <person name="Pandolfi V."/>
            <person name="Bustamante F.O."/>
            <person name="Brasileiro-Vidal A.C."/>
            <person name="Benko-Iseppon A.M."/>
        </authorList>
    </citation>
    <scope>NUCLEOTIDE SEQUENCE [LARGE SCALE GENOMIC DNA]</scope>
    <source>
        <tissue evidence="2">Leaves</tissue>
    </source>
</reference>
<protein>
    <submittedName>
        <fullName evidence="2">Uncharacterized protein</fullName>
    </submittedName>
</protein>
<dbReference type="Proteomes" id="UP001341840">
    <property type="component" value="Unassembled WGS sequence"/>
</dbReference>
<accession>A0ABU6QXT6</accession>
<comment type="caution">
    <text evidence="2">The sequence shown here is derived from an EMBL/GenBank/DDBJ whole genome shotgun (WGS) entry which is preliminary data.</text>
</comment>
<keyword evidence="3" id="KW-1185">Reference proteome</keyword>